<reference evidence="6 7" key="1">
    <citation type="submission" date="2024-02" db="EMBL/GenBank/DDBJ databases">
        <authorList>
            <person name="Chen Y."/>
            <person name="Shah S."/>
            <person name="Dougan E. K."/>
            <person name="Thang M."/>
            <person name="Chan C."/>
        </authorList>
    </citation>
    <scope>NUCLEOTIDE SEQUENCE [LARGE SCALE GENOMIC DNA]</scope>
</reference>
<dbReference type="InterPro" id="IPR001046">
    <property type="entry name" value="NRAMP_fam"/>
</dbReference>
<evidence type="ECO:0000256" key="1">
    <source>
        <dbReference type="ARBA" id="ARBA00004141"/>
    </source>
</evidence>
<evidence type="ECO:0000256" key="5">
    <source>
        <dbReference type="SAM" id="Phobius"/>
    </source>
</evidence>
<feature type="transmembrane region" description="Helical" evidence="5">
    <location>
        <begin position="171"/>
        <end position="190"/>
    </location>
</feature>
<feature type="transmembrane region" description="Helical" evidence="5">
    <location>
        <begin position="392"/>
        <end position="414"/>
    </location>
</feature>
<protein>
    <submittedName>
        <fullName evidence="6">Manganese transport protein MntH</fullName>
    </submittedName>
</protein>
<comment type="subcellular location">
    <subcellularLocation>
        <location evidence="1">Membrane</location>
        <topology evidence="1">Multi-pass membrane protein</topology>
    </subcellularLocation>
</comment>
<name>A0ABP0LED7_9DINO</name>
<dbReference type="NCBIfam" id="NF037982">
    <property type="entry name" value="Nramp_1"/>
    <property type="match status" value="1"/>
</dbReference>
<feature type="transmembrane region" description="Helical" evidence="5">
    <location>
        <begin position="109"/>
        <end position="137"/>
    </location>
</feature>
<evidence type="ECO:0000256" key="4">
    <source>
        <dbReference type="ARBA" id="ARBA00023136"/>
    </source>
</evidence>
<gene>
    <name evidence="6" type="ORF">SCF082_LOCUS22231</name>
</gene>
<feature type="transmembrane region" description="Helical" evidence="5">
    <location>
        <begin position="321"/>
        <end position="346"/>
    </location>
</feature>
<dbReference type="Proteomes" id="UP001642464">
    <property type="component" value="Unassembled WGS sequence"/>
</dbReference>
<keyword evidence="3 5" id="KW-1133">Transmembrane helix</keyword>
<sequence length="457" mass="49768">MAVTVRDDPYSLDPSMVREPPATWWGCLPYIGPGFVLSASIVGSGELIATTVLGARAGFIALWIILLSCVVKVALQLEFGRHAIAHGVTAIEAISDLPGPKARGAGWMVWLWLLLWPIKILQVGGVLGGVAMVMVLVFPGTGAVMWCWVAAVVVAVLVSMERYGLIERTSLVLISLFTLMTLISVTALQWTEYAVSLADLASGLTFQLPGDMLLVFGAFGLTGVGGDEIMSYTYWLLEKGYAAYTGPYDGTDAWRARAQGWIRVMYLDAFLSMVAYTVVTMAFFVLGAAVLHAQDRVPEGDKLVETLAAMYTHTLGEWARWLFLAGAFVVLFSTLFSALAAWTRIFADAISRPLGLDFRQSETRGRLVFALAWMFPILWAVLYTVYPDAVNMVLLGGVATSAILLMVVYAAMYFRYNMPRRVAQSTVWYDVALVTSAVSIGVFALVGLWMTLAKLGG</sequence>
<keyword evidence="2 5" id="KW-0812">Transmembrane</keyword>
<proteinExistence type="predicted"/>
<feature type="transmembrane region" description="Helical" evidence="5">
    <location>
        <begin position="265"/>
        <end position="291"/>
    </location>
</feature>
<comment type="caution">
    <text evidence="6">The sequence shown here is derived from an EMBL/GenBank/DDBJ whole genome shotgun (WGS) entry which is preliminary data.</text>
</comment>
<evidence type="ECO:0000256" key="3">
    <source>
        <dbReference type="ARBA" id="ARBA00022989"/>
    </source>
</evidence>
<evidence type="ECO:0000313" key="6">
    <source>
        <dbReference type="EMBL" id="CAK9037543.1"/>
    </source>
</evidence>
<organism evidence="6 7">
    <name type="scientific">Durusdinium trenchii</name>
    <dbReference type="NCBI Taxonomy" id="1381693"/>
    <lineage>
        <taxon>Eukaryota</taxon>
        <taxon>Sar</taxon>
        <taxon>Alveolata</taxon>
        <taxon>Dinophyceae</taxon>
        <taxon>Suessiales</taxon>
        <taxon>Symbiodiniaceae</taxon>
        <taxon>Durusdinium</taxon>
    </lineage>
</organism>
<feature type="transmembrane region" description="Helical" evidence="5">
    <location>
        <begin position="210"/>
        <end position="230"/>
    </location>
</feature>
<evidence type="ECO:0000256" key="2">
    <source>
        <dbReference type="ARBA" id="ARBA00022692"/>
    </source>
</evidence>
<keyword evidence="7" id="KW-1185">Reference proteome</keyword>
<dbReference type="PANTHER" id="PTHR11706">
    <property type="entry name" value="SOLUTE CARRIER PROTEIN FAMILY 11 MEMBER"/>
    <property type="match status" value="1"/>
</dbReference>
<evidence type="ECO:0000313" key="7">
    <source>
        <dbReference type="Proteomes" id="UP001642464"/>
    </source>
</evidence>
<feature type="transmembrane region" description="Helical" evidence="5">
    <location>
        <begin position="143"/>
        <end position="159"/>
    </location>
</feature>
<feature type="transmembrane region" description="Helical" evidence="5">
    <location>
        <begin position="426"/>
        <end position="452"/>
    </location>
</feature>
<feature type="transmembrane region" description="Helical" evidence="5">
    <location>
        <begin position="367"/>
        <end position="386"/>
    </location>
</feature>
<feature type="transmembrane region" description="Helical" evidence="5">
    <location>
        <begin position="53"/>
        <end position="75"/>
    </location>
</feature>
<accession>A0ABP0LED7</accession>
<dbReference type="EMBL" id="CAXAMM010015891">
    <property type="protein sequence ID" value="CAK9037543.1"/>
    <property type="molecule type" value="Genomic_DNA"/>
</dbReference>
<dbReference type="PANTHER" id="PTHR11706:SF3">
    <property type="entry name" value="METAL ION TRANSPORT PROTEIN"/>
    <property type="match status" value="1"/>
</dbReference>
<keyword evidence="4 5" id="KW-0472">Membrane</keyword>
<dbReference type="Pfam" id="PF01566">
    <property type="entry name" value="Nramp"/>
    <property type="match status" value="1"/>
</dbReference>